<evidence type="ECO:0000256" key="3">
    <source>
        <dbReference type="ARBA" id="ARBA00022801"/>
    </source>
</evidence>
<keyword evidence="7" id="KW-1185">Reference proteome</keyword>
<keyword evidence="3" id="KW-0378">Hydrolase</keyword>
<dbReference type="InterPro" id="IPR029058">
    <property type="entry name" value="AB_hydrolase_fold"/>
</dbReference>
<proteinExistence type="inferred from homology"/>
<dbReference type="RefSeq" id="WP_197940568.1">
    <property type="nucleotide sequence ID" value="NZ_JAECSB010000022.1"/>
</dbReference>
<dbReference type="GO" id="GO:0052689">
    <property type="term" value="F:carboxylic ester hydrolase activity"/>
    <property type="evidence" value="ECO:0007669"/>
    <property type="project" value="UniProtKB-KW"/>
</dbReference>
<comment type="caution">
    <text evidence="6">The sequence shown here is derived from an EMBL/GenBank/DDBJ whole genome shotgun (WGS) entry which is preliminary data.</text>
</comment>
<evidence type="ECO:0000256" key="1">
    <source>
        <dbReference type="ARBA" id="ARBA00007534"/>
    </source>
</evidence>
<keyword evidence="5" id="KW-0732">Signal</keyword>
<evidence type="ECO:0000256" key="4">
    <source>
        <dbReference type="ARBA" id="ARBA00023157"/>
    </source>
</evidence>
<comment type="similarity">
    <text evidence="1">Belongs to the cutinase family.</text>
</comment>
<evidence type="ECO:0000313" key="6">
    <source>
        <dbReference type="EMBL" id="MBH5141876.1"/>
    </source>
</evidence>
<name>A0A8I0ZLT5_RHOER</name>
<evidence type="ECO:0000256" key="5">
    <source>
        <dbReference type="SAM" id="SignalP"/>
    </source>
</evidence>
<dbReference type="SUPFAM" id="SSF53474">
    <property type="entry name" value="alpha/beta-Hydrolases"/>
    <property type="match status" value="1"/>
</dbReference>
<reference evidence="6 7" key="1">
    <citation type="submission" date="2020-12" db="EMBL/GenBank/DDBJ databases">
        <title>Draft genome sequence of furan degrading bacterial strain FUR100.</title>
        <authorList>
            <person name="Woiski C."/>
        </authorList>
    </citation>
    <scope>NUCLEOTIDE SEQUENCE [LARGE SCALE GENOMIC DNA]</scope>
    <source>
        <strain evidence="6 7">FUR100</strain>
    </source>
</reference>
<dbReference type="AlphaFoldDB" id="A0A8I0ZLT5"/>
<dbReference type="SMART" id="SM01110">
    <property type="entry name" value="Cutinase"/>
    <property type="match status" value="1"/>
</dbReference>
<dbReference type="Proteomes" id="UP000627573">
    <property type="component" value="Unassembled WGS sequence"/>
</dbReference>
<feature type="signal peptide" evidence="5">
    <location>
        <begin position="1"/>
        <end position="21"/>
    </location>
</feature>
<dbReference type="Pfam" id="PF01083">
    <property type="entry name" value="Cutinase"/>
    <property type="match status" value="1"/>
</dbReference>
<dbReference type="InterPro" id="IPR000675">
    <property type="entry name" value="Cutinase/axe"/>
</dbReference>
<gene>
    <name evidence="6" type="ORF">I3517_04525</name>
</gene>
<evidence type="ECO:0000256" key="2">
    <source>
        <dbReference type="ARBA" id="ARBA00022487"/>
    </source>
</evidence>
<feature type="chain" id="PRO_5039082067" evidence="5">
    <location>
        <begin position="22"/>
        <end position="478"/>
    </location>
</feature>
<accession>A0A8I0ZLT5</accession>
<dbReference type="PANTHER" id="PTHR33630">
    <property type="entry name" value="CUTINASE RV1984C-RELATED-RELATED"/>
    <property type="match status" value="1"/>
</dbReference>
<keyword evidence="2" id="KW-0719">Serine esterase</keyword>
<sequence length="478" mass="49098">MSTFITARRVTVAAVAIGVLAAVVAVPAATANQSAPKPACPDNLLLAIPGTTETTADADPTQSRGMLKNVTDPLANEFSAAQLQVEYVPYMALIVDDKADTYGTSKKQAIDTASKMIADKAAECTNTKFGLTGFSQGADAAGDLAADIGSGSGPVDRNRMFGVALLADPGQSKNAGKSIGAPITGVGFAGARPAGFGELSDIAVSVCAAGDLYCNTPDDAVGTQFIGALGSQIDARDPVKSVAGVVTTLLGLNGAPLTKTLDALNQNVATGNFLAVPQLALDLASQVVNLSADVAAKTIPGADIAPITASVTQLTDTVSRGDFLAVPALLAQLAPQVINFATQLSTVIGQVVSKLPINEYAAIGVTVSRISANAAMQNYIALPPDLGKLVGQLNNAVRKTLKALPLDAFPMLNKMADELTPGKVLDEMLNYATFIANDDHNSYASTPINDSGRTGTEELTNNLRTQLTSFPPSRTEIP</sequence>
<organism evidence="6 7">
    <name type="scientific">Rhodococcus erythropolis</name>
    <name type="common">Arthrobacter picolinophilus</name>
    <dbReference type="NCBI Taxonomy" id="1833"/>
    <lineage>
        <taxon>Bacteria</taxon>
        <taxon>Bacillati</taxon>
        <taxon>Actinomycetota</taxon>
        <taxon>Actinomycetes</taxon>
        <taxon>Mycobacteriales</taxon>
        <taxon>Nocardiaceae</taxon>
        <taxon>Rhodococcus</taxon>
        <taxon>Rhodococcus erythropolis group</taxon>
    </lineage>
</organism>
<dbReference type="PANTHER" id="PTHR33630:SF9">
    <property type="entry name" value="CUTINASE 4"/>
    <property type="match status" value="1"/>
</dbReference>
<protein>
    <submittedName>
        <fullName evidence="6">Cutinase family protein</fullName>
    </submittedName>
</protein>
<dbReference type="Gene3D" id="3.40.50.1820">
    <property type="entry name" value="alpha/beta hydrolase"/>
    <property type="match status" value="1"/>
</dbReference>
<dbReference type="EMBL" id="JAECSB010000022">
    <property type="protein sequence ID" value="MBH5141876.1"/>
    <property type="molecule type" value="Genomic_DNA"/>
</dbReference>
<evidence type="ECO:0000313" key="7">
    <source>
        <dbReference type="Proteomes" id="UP000627573"/>
    </source>
</evidence>
<keyword evidence="4" id="KW-1015">Disulfide bond</keyword>